<protein>
    <recommendedName>
        <fullName evidence="2">Ribbon-helix-helix protein CopG domain-containing protein</fullName>
    </recommendedName>
</protein>
<sequence length="70" mass="7371">MTPIHVRIDDGVRATLARAARRRGVTLGQAVRETIAAGLEAGDTADRLARIEHRIDALLAAVEVVDDGGA</sequence>
<accession>A0A5B8RI72</accession>
<name>A0A5B8RI72_9ZZZZ</name>
<evidence type="ECO:0000313" key="1">
    <source>
        <dbReference type="EMBL" id="QEA07362.1"/>
    </source>
</evidence>
<dbReference type="InterPro" id="IPR010985">
    <property type="entry name" value="Ribbon_hlx_hlx"/>
</dbReference>
<gene>
    <name evidence="1" type="ORF">KBTEX_03712</name>
</gene>
<dbReference type="SUPFAM" id="SSF47598">
    <property type="entry name" value="Ribbon-helix-helix"/>
    <property type="match status" value="1"/>
</dbReference>
<evidence type="ECO:0008006" key="2">
    <source>
        <dbReference type="Google" id="ProtNLM"/>
    </source>
</evidence>
<dbReference type="EMBL" id="MN079234">
    <property type="protein sequence ID" value="QEA07362.1"/>
    <property type="molecule type" value="Genomic_DNA"/>
</dbReference>
<organism evidence="1">
    <name type="scientific">uncultured organism</name>
    <dbReference type="NCBI Taxonomy" id="155900"/>
    <lineage>
        <taxon>unclassified sequences</taxon>
        <taxon>environmental samples</taxon>
    </lineage>
</organism>
<proteinExistence type="predicted"/>
<reference evidence="1" key="1">
    <citation type="submission" date="2019-06" db="EMBL/GenBank/DDBJ databases">
        <authorList>
            <person name="Murdoch R.W."/>
            <person name="Fathepure B."/>
        </authorList>
    </citation>
    <scope>NUCLEOTIDE SEQUENCE</scope>
</reference>
<dbReference type="GO" id="GO:0006355">
    <property type="term" value="P:regulation of DNA-templated transcription"/>
    <property type="evidence" value="ECO:0007669"/>
    <property type="project" value="InterPro"/>
</dbReference>
<dbReference type="AlphaFoldDB" id="A0A5B8RI72"/>